<dbReference type="InterPro" id="IPR017449">
    <property type="entry name" value="Pro-tRNA_synth_II"/>
</dbReference>
<dbReference type="InterPro" id="IPR016061">
    <property type="entry name" value="Pro-tRNA_ligase_II_C"/>
</dbReference>
<sequence length="65" mass="7391">FQRMVNDKGGFIYAHWCGLPECEAKMRSLTAASLRCIPFHNEKEKGKCVYCGGRSSERVLFAKAY</sequence>
<dbReference type="Gene3D" id="3.30.110.30">
    <property type="entry name" value="C-terminal domain of ProRS"/>
    <property type="match status" value="1"/>
</dbReference>
<dbReference type="GO" id="GO:0004827">
    <property type="term" value="F:proline-tRNA ligase activity"/>
    <property type="evidence" value="ECO:0007669"/>
    <property type="project" value="UniProtKB-EC"/>
</dbReference>
<gene>
    <name evidence="2" type="ORF">E3J95_02250</name>
</gene>
<name>A0A523QKQ7_UNCAE</name>
<dbReference type="SUPFAM" id="SSF64586">
    <property type="entry name" value="C-terminal domain of ProRS"/>
    <property type="match status" value="1"/>
</dbReference>
<dbReference type="SMART" id="SM00946">
    <property type="entry name" value="ProRS-C_1"/>
    <property type="match status" value="1"/>
</dbReference>
<dbReference type="Pfam" id="PF09180">
    <property type="entry name" value="ProRS-C_1"/>
    <property type="match status" value="1"/>
</dbReference>
<reference evidence="2 3" key="1">
    <citation type="submission" date="2019-03" db="EMBL/GenBank/DDBJ databases">
        <title>Metabolic potential of uncultured bacteria and archaea associated with petroleum seepage in deep-sea sediments.</title>
        <authorList>
            <person name="Dong X."/>
            <person name="Hubert C."/>
        </authorList>
    </citation>
    <scope>NUCLEOTIDE SEQUENCE [LARGE SCALE GENOMIC DNA]</scope>
    <source>
        <strain evidence="2">E44_bin92</strain>
    </source>
</reference>
<proteinExistence type="predicted"/>
<feature type="domain" description="Proline-tRNA ligase class II C-terminal" evidence="1">
    <location>
        <begin position="1"/>
        <end position="65"/>
    </location>
</feature>
<feature type="non-terminal residue" evidence="2">
    <location>
        <position position="1"/>
    </location>
</feature>
<dbReference type="GO" id="GO:0005524">
    <property type="term" value="F:ATP binding"/>
    <property type="evidence" value="ECO:0007669"/>
    <property type="project" value="InterPro"/>
</dbReference>
<dbReference type="GO" id="GO:0006433">
    <property type="term" value="P:prolyl-tRNA aminoacylation"/>
    <property type="evidence" value="ECO:0007669"/>
    <property type="project" value="InterPro"/>
</dbReference>
<protein>
    <submittedName>
        <fullName evidence="2">Proline--tRNA ligase</fullName>
        <ecNumber evidence="2">6.1.1.15</ecNumber>
    </submittedName>
</protein>
<evidence type="ECO:0000259" key="1">
    <source>
        <dbReference type="SMART" id="SM00946"/>
    </source>
</evidence>
<organism evidence="2 3">
    <name type="scientific">Aerophobetes bacterium</name>
    <dbReference type="NCBI Taxonomy" id="2030807"/>
    <lineage>
        <taxon>Bacteria</taxon>
        <taxon>Candidatus Aerophobota</taxon>
    </lineage>
</organism>
<dbReference type="GO" id="GO:0005737">
    <property type="term" value="C:cytoplasm"/>
    <property type="evidence" value="ECO:0007669"/>
    <property type="project" value="InterPro"/>
</dbReference>
<dbReference type="EMBL" id="SOKU01000109">
    <property type="protein sequence ID" value="TES86311.1"/>
    <property type="molecule type" value="Genomic_DNA"/>
</dbReference>
<dbReference type="AlphaFoldDB" id="A0A523QKQ7"/>
<evidence type="ECO:0000313" key="2">
    <source>
        <dbReference type="EMBL" id="TES86311.1"/>
    </source>
</evidence>
<keyword evidence="2" id="KW-0436">Ligase</keyword>
<comment type="caution">
    <text evidence="2">The sequence shown here is derived from an EMBL/GenBank/DDBJ whole genome shotgun (WGS) entry which is preliminary data.</text>
</comment>
<dbReference type="Proteomes" id="UP000320781">
    <property type="component" value="Unassembled WGS sequence"/>
</dbReference>
<accession>A0A523QKQ7</accession>
<evidence type="ECO:0000313" key="3">
    <source>
        <dbReference type="Proteomes" id="UP000320781"/>
    </source>
</evidence>
<dbReference type="EC" id="6.1.1.15" evidence="2"/>